<feature type="compositionally biased region" description="Low complexity" evidence="3">
    <location>
        <begin position="24"/>
        <end position="35"/>
    </location>
</feature>
<dbReference type="PANTHER" id="PTHR48107">
    <property type="entry name" value="NADPH-DEPENDENT ALDEHYDE REDUCTASE-LIKE PROTEIN, CHLOROPLASTIC-RELATED"/>
    <property type="match status" value="1"/>
</dbReference>
<dbReference type="SUPFAM" id="SSF51735">
    <property type="entry name" value="NAD(P)-binding Rossmann-fold domains"/>
    <property type="match status" value="1"/>
</dbReference>
<evidence type="ECO:0000256" key="3">
    <source>
        <dbReference type="SAM" id="MobiDB-lite"/>
    </source>
</evidence>
<dbReference type="Gene3D" id="3.40.50.720">
    <property type="entry name" value="NAD(P)-binding Rossmann-like Domain"/>
    <property type="match status" value="1"/>
</dbReference>
<dbReference type="AlphaFoldDB" id="A0A7G8TE24"/>
<evidence type="ECO:0000256" key="2">
    <source>
        <dbReference type="ARBA" id="ARBA00023002"/>
    </source>
</evidence>
<feature type="region of interest" description="Disordered" evidence="3">
    <location>
        <begin position="14"/>
        <end position="43"/>
    </location>
</feature>
<evidence type="ECO:0000313" key="5">
    <source>
        <dbReference type="Proteomes" id="UP000515909"/>
    </source>
</evidence>
<dbReference type="KEGG" id="cfem:HCR03_06415"/>
<evidence type="ECO:0000313" key="4">
    <source>
        <dbReference type="EMBL" id="QNK41865.1"/>
    </source>
</evidence>
<dbReference type="Proteomes" id="UP000515909">
    <property type="component" value="Chromosome"/>
</dbReference>
<dbReference type="PRINTS" id="PR00080">
    <property type="entry name" value="SDRFAMILY"/>
</dbReference>
<dbReference type="InterPro" id="IPR002347">
    <property type="entry name" value="SDR_fam"/>
</dbReference>
<dbReference type="EMBL" id="CP060286">
    <property type="protein sequence ID" value="QNK41865.1"/>
    <property type="molecule type" value="Genomic_DNA"/>
</dbReference>
<sequence>MILADIKSTYQNAPAATPMDFPAQHQGKQPGCQQQMNPQPVTDNPAYRGCQKLQNRVAVITGGDSGIGQAVAVAFAKEGADIVFAYLEEQEDADKTFQMVKAAGRQCTAVKCDLRKESGAIQVIDKAMSVFGKIDVLVNNIAVQFPQNGMEQISCEQLYNTFETNVFSCFYMTKAALPHMNQGGSIISTASVTAYQGNPSLIDYSATKGAIVSFTRSLSQSIASKGIRVNAVAPGPVWTPLIPSSFDEQRVSAFGKDVPLGRAAQPFELAPAYVYLACEDSACVTGQVIHVNGGVITES</sequence>
<dbReference type="GO" id="GO:0008206">
    <property type="term" value="P:bile acid metabolic process"/>
    <property type="evidence" value="ECO:0007669"/>
    <property type="project" value="UniProtKB-ARBA"/>
</dbReference>
<dbReference type="InterPro" id="IPR020904">
    <property type="entry name" value="Sc_DH/Rdtase_CS"/>
</dbReference>
<gene>
    <name evidence="4" type="ORF">HCR03_06415</name>
</gene>
<reference evidence="4 5" key="1">
    <citation type="submission" date="2020-08" db="EMBL/GenBank/DDBJ databases">
        <title>The isolate Caproiciproducens sp. 7D4C2 produces n-caproate at mildly acidic conditions from hexoses: genome and rBOX comparison with related strains and chain-elongating bacteria.</title>
        <authorList>
            <person name="Esquivel-Elizondo S."/>
            <person name="Bagci C."/>
            <person name="Temovska M."/>
            <person name="Jeon B.S."/>
            <person name="Bessarab I."/>
            <person name="Williams R.B.H."/>
            <person name="Huson D.H."/>
            <person name="Angenent L.T."/>
        </authorList>
    </citation>
    <scope>NUCLEOTIDE SEQUENCE [LARGE SCALE GENOMIC DNA]</scope>
    <source>
        <strain evidence="4 5">7D4C2</strain>
    </source>
</reference>
<dbReference type="InterPro" id="IPR036291">
    <property type="entry name" value="NAD(P)-bd_dom_sf"/>
</dbReference>
<accession>A0A7G8TE24</accession>
<dbReference type="PROSITE" id="PS00061">
    <property type="entry name" value="ADH_SHORT"/>
    <property type="match status" value="1"/>
</dbReference>
<organism evidence="4 5">
    <name type="scientific">Caproicibacter fermentans</name>
    <dbReference type="NCBI Taxonomy" id="2576756"/>
    <lineage>
        <taxon>Bacteria</taxon>
        <taxon>Bacillati</taxon>
        <taxon>Bacillota</taxon>
        <taxon>Clostridia</taxon>
        <taxon>Eubacteriales</taxon>
        <taxon>Acutalibacteraceae</taxon>
        <taxon>Caproicibacter</taxon>
    </lineage>
</organism>
<keyword evidence="2" id="KW-0560">Oxidoreductase</keyword>
<dbReference type="FunFam" id="3.40.50.720:FF:000084">
    <property type="entry name" value="Short-chain dehydrogenase reductase"/>
    <property type="match status" value="1"/>
</dbReference>
<dbReference type="PRINTS" id="PR00081">
    <property type="entry name" value="GDHRDH"/>
</dbReference>
<dbReference type="GO" id="GO:0016614">
    <property type="term" value="F:oxidoreductase activity, acting on CH-OH group of donors"/>
    <property type="evidence" value="ECO:0007669"/>
    <property type="project" value="UniProtKB-ARBA"/>
</dbReference>
<dbReference type="Pfam" id="PF13561">
    <property type="entry name" value="adh_short_C2"/>
    <property type="match status" value="1"/>
</dbReference>
<proteinExistence type="inferred from homology"/>
<dbReference type="PANTHER" id="PTHR48107:SF16">
    <property type="entry name" value="NADPH-DEPENDENT ALDEHYDE REDUCTASE 1, CHLOROPLASTIC"/>
    <property type="match status" value="1"/>
</dbReference>
<comment type="similarity">
    <text evidence="1">Belongs to the short-chain dehydrogenases/reductases (SDR) family.</text>
</comment>
<evidence type="ECO:0000256" key="1">
    <source>
        <dbReference type="ARBA" id="ARBA00006484"/>
    </source>
</evidence>
<protein>
    <submittedName>
        <fullName evidence="4">SDR family oxidoreductase</fullName>
    </submittedName>
</protein>
<name>A0A7G8TE24_9FIRM</name>